<sequence length="204" mass="23975">MESPDDTASRPVRWRSIIYNEGELDKSDLSKPPSRTNPHPFDLTNPEIAKALPPTHARSISAFVNHSEVLQNLLDLGVDLLEIDTKTKLGRHLLRMDWEKDVFPRMAWLVRTLEIDQETLGNYLTRNPFFLVQNLDDIQTRFAYLESKKFNRKQISKIAMENRYWLNMDVKTIDARLGWIQRQFNLTGNLIRELIVKEPRLIQF</sequence>
<proteinExistence type="predicted"/>
<dbReference type="WBParaSite" id="JU765_v2.g11566.t1">
    <property type="protein sequence ID" value="JU765_v2.g11566.t1"/>
    <property type="gene ID" value="JU765_v2.g11566"/>
</dbReference>
<name>A0AC34Q053_9BILA</name>
<reference evidence="2" key="1">
    <citation type="submission" date="2022-11" db="UniProtKB">
        <authorList>
            <consortium name="WormBaseParasite"/>
        </authorList>
    </citation>
    <scope>IDENTIFICATION</scope>
</reference>
<evidence type="ECO:0000313" key="1">
    <source>
        <dbReference type="Proteomes" id="UP000887576"/>
    </source>
</evidence>
<protein>
    <submittedName>
        <fullName evidence="2">Uncharacterized protein</fullName>
    </submittedName>
</protein>
<accession>A0AC34Q053</accession>
<dbReference type="Proteomes" id="UP000887576">
    <property type="component" value="Unplaced"/>
</dbReference>
<organism evidence="1 2">
    <name type="scientific">Panagrolaimus sp. JU765</name>
    <dbReference type="NCBI Taxonomy" id="591449"/>
    <lineage>
        <taxon>Eukaryota</taxon>
        <taxon>Metazoa</taxon>
        <taxon>Ecdysozoa</taxon>
        <taxon>Nematoda</taxon>
        <taxon>Chromadorea</taxon>
        <taxon>Rhabditida</taxon>
        <taxon>Tylenchina</taxon>
        <taxon>Panagrolaimomorpha</taxon>
        <taxon>Panagrolaimoidea</taxon>
        <taxon>Panagrolaimidae</taxon>
        <taxon>Panagrolaimus</taxon>
    </lineage>
</organism>
<evidence type="ECO:0000313" key="2">
    <source>
        <dbReference type="WBParaSite" id="JU765_v2.g11566.t1"/>
    </source>
</evidence>